<evidence type="ECO:0000313" key="4">
    <source>
        <dbReference type="EMBL" id="MFC3491963.1"/>
    </source>
</evidence>
<dbReference type="InterPro" id="IPR050963">
    <property type="entry name" value="Sirohydro_Cobaltochel/CbiX"/>
</dbReference>
<evidence type="ECO:0000256" key="1">
    <source>
        <dbReference type="ARBA" id="ARBA00022723"/>
    </source>
</evidence>
<dbReference type="Gene3D" id="3.40.50.1400">
    <property type="match status" value="2"/>
</dbReference>
<reference evidence="5" key="1">
    <citation type="journal article" date="2019" name="Int. J. Syst. Evol. Microbiol.">
        <title>The Global Catalogue of Microorganisms (GCM) 10K type strain sequencing project: providing services to taxonomists for standard genome sequencing and annotation.</title>
        <authorList>
            <consortium name="The Broad Institute Genomics Platform"/>
            <consortium name="The Broad Institute Genome Sequencing Center for Infectious Disease"/>
            <person name="Wu L."/>
            <person name="Ma J."/>
        </authorList>
    </citation>
    <scope>NUCLEOTIDE SEQUENCE [LARGE SCALE GENOMIC DNA]</scope>
    <source>
        <strain evidence="5">CGMCC 4.7396</strain>
    </source>
</reference>
<keyword evidence="5" id="KW-1185">Reference proteome</keyword>
<feature type="region of interest" description="Disordered" evidence="3">
    <location>
        <begin position="1"/>
        <end position="27"/>
    </location>
</feature>
<keyword evidence="1" id="KW-0479">Metal-binding</keyword>
<keyword evidence="2" id="KW-0456">Lyase</keyword>
<comment type="caution">
    <text evidence="4">The sequence shown here is derived from an EMBL/GenBank/DDBJ whole genome shotgun (WGS) entry which is preliminary data.</text>
</comment>
<dbReference type="SUPFAM" id="SSF53800">
    <property type="entry name" value="Chelatase"/>
    <property type="match status" value="2"/>
</dbReference>
<organism evidence="4 5">
    <name type="scientific">Glycomyces rhizosphaerae</name>
    <dbReference type="NCBI Taxonomy" id="2054422"/>
    <lineage>
        <taxon>Bacteria</taxon>
        <taxon>Bacillati</taxon>
        <taxon>Actinomycetota</taxon>
        <taxon>Actinomycetes</taxon>
        <taxon>Glycomycetales</taxon>
        <taxon>Glycomycetaceae</taxon>
        <taxon>Glycomyces</taxon>
    </lineage>
</organism>
<dbReference type="InterPro" id="IPR002762">
    <property type="entry name" value="CbiX-like"/>
</dbReference>
<dbReference type="RefSeq" id="WP_387971740.1">
    <property type="nucleotide sequence ID" value="NZ_JBHRWO010000006.1"/>
</dbReference>
<dbReference type="PANTHER" id="PTHR33542:SF5">
    <property type="entry name" value="FERROCHELATASE CHE1"/>
    <property type="match status" value="1"/>
</dbReference>
<accession>A0ABV7PXD5</accession>
<name>A0ABV7PXD5_9ACTN</name>
<dbReference type="Proteomes" id="UP001595712">
    <property type="component" value="Unassembled WGS sequence"/>
</dbReference>
<dbReference type="PANTHER" id="PTHR33542">
    <property type="entry name" value="SIROHYDROCHLORIN FERROCHELATASE, CHLOROPLASTIC"/>
    <property type="match status" value="1"/>
</dbReference>
<dbReference type="Pfam" id="PF01903">
    <property type="entry name" value="CbiX"/>
    <property type="match status" value="2"/>
</dbReference>
<sequence length="255" mass="25854">MSDETTLEPDAAFAASDSSVSAFSDPEAPFSGPLRPIVLVAHGSPDPRSPEAVRVIARAAGADVGFLEFNEPHPVEVLRGLADTGVGAAVALPLLLTDAYHSRTDLPEVAKRAEESRPGLAVAVARPVGDLTLAKALVRDLPYGIDGLVVCAAGTRVDEGREHVAAVAAEAGRLLGVPAGPGFASGPGPKAGETVEALKAQGAQRIAAVCYFIAPGLLCDTAVASAREAGIVHVGEPLGTAPELIDLIAKRAAEA</sequence>
<feature type="compositionally biased region" description="Low complexity" evidence="3">
    <location>
        <begin position="10"/>
        <end position="25"/>
    </location>
</feature>
<gene>
    <name evidence="4" type="ORF">ACFO8M_05635</name>
</gene>
<evidence type="ECO:0000313" key="5">
    <source>
        <dbReference type="Proteomes" id="UP001595712"/>
    </source>
</evidence>
<protein>
    <submittedName>
        <fullName evidence="4">Sirohydrochlorin chelatase</fullName>
    </submittedName>
</protein>
<evidence type="ECO:0000256" key="3">
    <source>
        <dbReference type="SAM" id="MobiDB-lite"/>
    </source>
</evidence>
<proteinExistence type="predicted"/>
<dbReference type="CDD" id="cd03416">
    <property type="entry name" value="CbiX_SirB_N"/>
    <property type="match status" value="1"/>
</dbReference>
<dbReference type="EMBL" id="JBHRWO010000006">
    <property type="protein sequence ID" value="MFC3491963.1"/>
    <property type="molecule type" value="Genomic_DNA"/>
</dbReference>
<evidence type="ECO:0000256" key="2">
    <source>
        <dbReference type="ARBA" id="ARBA00023239"/>
    </source>
</evidence>